<dbReference type="Proteomes" id="UP001445335">
    <property type="component" value="Unassembled WGS sequence"/>
</dbReference>
<feature type="compositionally biased region" description="Polar residues" evidence="4">
    <location>
        <begin position="320"/>
        <end position="331"/>
    </location>
</feature>
<organism evidence="6 7">
    <name type="scientific">Elliptochloris bilobata</name>
    <dbReference type="NCBI Taxonomy" id="381761"/>
    <lineage>
        <taxon>Eukaryota</taxon>
        <taxon>Viridiplantae</taxon>
        <taxon>Chlorophyta</taxon>
        <taxon>core chlorophytes</taxon>
        <taxon>Trebouxiophyceae</taxon>
        <taxon>Trebouxiophyceae incertae sedis</taxon>
        <taxon>Elliptochloris clade</taxon>
        <taxon>Elliptochloris</taxon>
    </lineage>
</organism>
<keyword evidence="7" id="KW-1185">Reference proteome</keyword>
<dbReference type="InterPro" id="IPR015943">
    <property type="entry name" value="WD40/YVTN_repeat-like_dom_sf"/>
</dbReference>
<proteinExistence type="predicted"/>
<accession>A0AAW1QIM4</accession>
<feature type="repeat" description="WD" evidence="3">
    <location>
        <begin position="499"/>
        <end position="539"/>
    </location>
</feature>
<feature type="region of interest" description="Disordered" evidence="4">
    <location>
        <begin position="131"/>
        <end position="224"/>
    </location>
</feature>
<evidence type="ECO:0000256" key="1">
    <source>
        <dbReference type="ARBA" id="ARBA00022574"/>
    </source>
</evidence>
<feature type="compositionally biased region" description="Basic residues" evidence="4">
    <location>
        <begin position="144"/>
        <end position="154"/>
    </location>
</feature>
<feature type="region of interest" description="Disordered" evidence="4">
    <location>
        <begin position="266"/>
        <end position="291"/>
    </location>
</feature>
<name>A0AAW1QIM4_9CHLO</name>
<dbReference type="PROSITE" id="PS50294">
    <property type="entry name" value="WD_REPEATS_REGION"/>
    <property type="match status" value="2"/>
</dbReference>
<dbReference type="Pfam" id="PF00400">
    <property type="entry name" value="WD40"/>
    <property type="match status" value="4"/>
</dbReference>
<gene>
    <name evidence="6" type="ORF">WJX81_001477</name>
</gene>
<dbReference type="AlphaFoldDB" id="A0AAW1QIM4"/>
<dbReference type="InterPro" id="IPR040324">
    <property type="entry name" value="WDR44/Dgr2"/>
</dbReference>
<protein>
    <recommendedName>
        <fullName evidence="8">WD repeat-containing protein 44</fullName>
    </recommendedName>
</protein>
<evidence type="ECO:0008006" key="8">
    <source>
        <dbReference type="Google" id="ProtNLM"/>
    </source>
</evidence>
<evidence type="ECO:0000313" key="6">
    <source>
        <dbReference type="EMBL" id="KAK9821320.1"/>
    </source>
</evidence>
<dbReference type="PROSITE" id="PS50082">
    <property type="entry name" value="WD_REPEATS_2"/>
    <property type="match status" value="2"/>
</dbReference>
<feature type="compositionally biased region" description="Low complexity" evidence="4">
    <location>
        <begin position="268"/>
        <end position="291"/>
    </location>
</feature>
<evidence type="ECO:0000256" key="5">
    <source>
        <dbReference type="SAM" id="SignalP"/>
    </source>
</evidence>
<reference evidence="6 7" key="1">
    <citation type="journal article" date="2024" name="Nat. Commun.">
        <title>Phylogenomics reveals the evolutionary origins of lichenization in chlorophyte algae.</title>
        <authorList>
            <person name="Puginier C."/>
            <person name="Libourel C."/>
            <person name="Otte J."/>
            <person name="Skaloud P."/>
            <person name="Haon M."/>
            <person name="Grisel S."/>
            <person name="Petersen M."/>
            <person name="Berrin J.G."/>
            <person name="Delaux P.M."/>
            <person name="Dal Grande F."/>
            <person name="Keller J."/>
        </authorList>
    </citation>
    <scope>NUCLEOTIDE SEQUENCE [LARGE SCALE GENOMIC DNA]</scope>
    <source>
        <strain evidence="6 7">SAG 245.80</strain>
    </source>
</reference>
<feature type="repeat" description="WD" evidence="3">
    <location>
        <begin position="539"/>
        <end position="581"/>
    </location>
</feature>
<dbReference type="SUPFAM" id="SSF50978">
    <property type="entry name" value="WD40 repeat-like"/>
    <property type="match status" value="1"/>
</dbReference>
<dbReference type="Gene3D" id="2.130.10.10">
    <property type="entry name" value="YVTN repeat-like/Quinoprotein amine dehydrogenase"/>
    <property type="match status" value="1"/>
</dbReference>
<dbReference type="PANTHER" id="PTHR14221">
    <property type="entry name" value="WD REPEAT DOMAIN 44"/>
    <property type="match status" value="1"/>
</dbReference>
<dbReference type="EMBL" id="JALJOU010000103">
    <property type="protein sequence ID" value="KAK9821320.1"/>
    <property type="molecule type" value="Genomic_DNA"/>
</dbReference>
<keyword evidence="2" id="KW-0677">Repeat</keyword>
<evidence type="ECO:0000313" key="7">
    <source>
        <dbReference type="Proteomes" id="UP001445335"/>
    </source>
</evidence>
<dbReference type="InterPro" id="IPR036322">
    <property type="entry name" value="WD40_repeat_dom_sf"/>
</dbReference>
<evidence type="ECO:0000256" key="3">
    <source>
        <dbReference type="PROSITE-ProRule" id="PRU00221"/>
    </source>
</evidence>
<feature type="compositionally biased region" description="Low complexity" evidence="4">
    <location>
        <begin position="172"/>
        <end position="183"/>
    </location>
</feature>
<comment type="caution">
    <text evidence="6">The sequence shown here is derived from an EMBL/GenBank/DDBJ whole genome shotgun (WGS) entry which is preliminary data.</text>
</comment>
<feature type="chain" id="PRO_5043901088" description="WD repeat-containing protein 44" evidence="5">
    <location>
        <begin position="19"/>
        <end position="834"/>
    </location>
</feature>
<feature type="signal peptide" evidence="5">
    <location>
        <begin position="1"/>
        <end position="18"/>
    </location>
</feature>
<feature type="region of interest" description="Disordered" evidence="4">
    <location>
        <begin position="320"/>
        <end position="365"/>
    </location>
</feature>
<dbReference type="SMART" id="SM00320">
    <property type="entry name" value="WD40"/>
    <property type="match status" value="6"/>
</dbReference>
<keyword evidence="5" id="KW-0732">Signal</keyword>
<dbReference type="InterPro" id="IPR001680">
    <property type="entry name" value="WD40_rpt"/>
</dbReference>
<evidence type="ECO:0000256" key="2">
    <source>
        <dbReference type="ARBA" id="ARBA00022737"/>
    </source>
</evidence>
<keyword evidence="1 3" id="KW-0853">WD repeat</keyword>
<sequence>MGWKLNLCLAAVGAYLLGYRPAPLSAGLQSVASLGYTLLPARTPSDGLTSAIRNVTSDYDQLTLLVKQFFTERSDPSAELQFRDFLTQKASRSNRKLEEVLDWVLCAYRVAFPFLVCLVVAKVASGRAEQSEEKLALEGQLRRSSSRHHSRHLGHTSSPNSSSLDTAVSLPRAASAQRLQQQADSPQARPKAEAAGPSISGDKDDGVGSINTARGDPRAGLARVSTDEEVLTITEAGTGKEYKVQKKYTIRDLTTGKLFVLDSAAPDSGSPVADSGPAAGAAPGNAPTAPGLARQVTDVQSGRGMTLDEFDQALGLHSALRSSRQQHQSGLRRNDSDSSTASGRAGAEAQRAEEPPARRKAASGWLKRRLFRGASAAGGGAADSDDSAASLSTIGSRALDSGSFSLAQDSTTASTSGRGKPVRVHAHRKLVKELTDLLLTQELAAHEGVVWTMKFSKNGKYLATAGQDTLGSDGGAANAAEGGECSEAVVLRPTPHRSYAGHEADILDVAWSRSQFLLSASMDKTVRLWHISMDDCLRVFRHTDFVTALDFHPIDDKFFVSGSIDGKVRVWNIPEQRVVDYADVHEMVTATAFAPDGRRAVVGTMKGRCRFYACEPSFRLEYQAQIDVKNRRGQGAARGRKITGLQFLPGDPSQLLITSNDSRIRLYDGYTMRTKYKGHHNRNTQIRSTFSTAGDFLVCGSDDGWAYVWPTDAPAAAGAGPGSGKRDKNNSYECFHAHNDIVTVAIFAPDAARRAVIAAPPRPVSPPPSRAANVADSLNRLALRGKMSSGEAADAAAAGEAAIASQRALGQVILAAGYSGAIRVFENLGVPQWM</sequence>
<evidence type="ECO:0000256" key="4">
    <source>
        <dbReference type="SAM" id="MobiDB-lite"/>
    </source>
</evidence>
<dbReference type="PANTHER" id="PTHR14221:SF0">
    <property type="entry name" value="WD REPEAT-CONTAINING PROTEIN 44"/>
    <property type="match status" value="1"/>
</dbReference>